<gene>
    <name evidence="6" type="ORF">MAA8898_01967</name>
</gene>
<dbReference type="InterPro" id="IPR006913">
    <property type="entry name" value="CENP-V/GFA"/>
</dbReference>
<comment type="similarity">
    <text evidence="1">Belongs to the Gfa family.</text>
</comment>
<dbReference type="GO" id="GO:0016846">
    <property type="term" value="F:carbon-sulfur lyase activity"/>
    <property type="evidence" value="ECO:0007669"/>
    <property type="project" value="InterPro"/>
</dbReference>
<dbReference type="SUPFAM" id="SSF51316">
    <property type="entry name" value="Mss4-like"/>
    <property type="match status" value="1"/>
</dbReference>
<evidence type="ECO:0000313" key="7">
    <source>
        <dbReference type="Proteomes" id="UP000207598"/>
    </source>
</evidence>
<dbReference type="Proteomes" id="UP000207598">
    <property type="component" value="Unassembled WGS sequence"/>
</dbReference>
<dbReference type="PANTHER" id="PTHR33337">
    <property type="entry name" value="GFA DOMAIN-CONTAINING PROTEIN"/>
    <property type="match status" value="1"/>
</dbReference>
<dbReference type="OrthoDB" id="9807246at2"/>
<accession>A0A238KAY3</accession>
<evidence type="ECO:0000256" key="3">
    <source>
        <dbReference type="ARBA" id="ARBA00022833"/>
    </source>
</evidence>
<evidence type="ECO:0000256" key="2">
    <source>
        <dbReference type="ARBA" id="ARBA00022723"/>
    </source>
</evidence>
<dbReference type="PROSITE" id="PS51891">
    <property type="entry name" value="CENP_V_GFA"/>
    <property type="match status" value="1"/>
</dbReference>
<dbReference type="Pfam" id="PF04828">
    <property type="entry name" value="GFA"/>
    <property type="match status" value="1"/>
</dbReference>
<dbReference type="Gene3D" id="3.90.1590.10">
    <property type="entry name" value="glutathione-dependent formaldehyde- activating enzyme (gfa)"/>
    <property type="match status" value="1"/>
</dbReference>
<sequence>MPAPTLPLDGSCRCGRVHIRITQPPLMTAACHCRGCQKMSSSAYSLTAMVPIGGFEVTQGDPVVCGTHGPDQDHMACPYCMTWMFTRITGIDDFLNVRPTMFDDTAWFVPFVETMTSARLHWVTTPARHSFETWPPVEDYAALMAEYAAQG</sequence>
<keyword evidence="4" id="KW-0456">Lyase</keyword>
<organism evidence="6 7">
    <name type="scientific">Maliponia aquimaris</name>
    <dbReference type="NCBI Taxonomy" id="1673631"/>
    <lineage>
        <taxon>Bacteria</taxon>
        <taxon>Pseudomonadati</taxon>
        <taxon>Pseudomonadota</taxon>
        <taxon>Alphaproteobacteria</taxon>
        <taxon>Rhodobacterales</taxon>
        <taxon>Paracoccaceae</taxon>
        <taxon>Maliponia</taxon>
    </lineage>
</organism>
<name>A0A238KAY3_9RHOB</name>
<dbReference type="EMBL" id="FXYF01000004">
    <property type="protein sequence ID" value="SMX39292.1"/>
    <property type="molecule type" value="Genomic_DNA"/>
</dbReference>
<dbReference type="InterPro" id="IPR011057">
    <property type="entry name" value="Mss4-like_sf"/>
</dbReference>
<proteinExistence type="inferred from homology"/>
<feature type="domain" description="CENP-V/GFA" evidence="5">
    <location>
        <begin position="8"/>
        <end position="108"/>
    </location>
</feature>
<evidence type="ECO:0000256" key="4">
    <source>
        <dbReference type="ARBA" id="ARBA00023239"/>
    </source>
</evidence>
<keyword evidence="3" id="KW-0862">Zinc</keyword>
<evidence type="ECO:0000313" key="6">
    <source>
        <dbReference type="EMBL" id="SMX39292.1"/>
    </source>
</evidence>
<dbReference type="RefSeq" id="WP_094020783.1">
    <property type="nucleotide sequence ID" value="NZ_FXYF01000004.1"/>
</dbReference>
<dbReference type="AlphaFoldDB" id="A0A238KAY3"/>
<evidence type="ECO:0000259" key="5">
    <source>
        <dbReference type="PROSITE" id="PS51891"/>
    </source>
</evidence>
<dbReference type="GO" id="GO:0046872">
    <property type="term" value="F:metal ion binding"/>
    <property type="evidence" value="ECO:0007669"/>
    <property type="project" value="UniProtKB-KW"/>
</dbReference>
<protein>
    <submittedName>
        <fullName evidence="6">Glutathione-dependent formaldehyde-activating enzyme</fullName>
    </submittedName>
</protein>
<evidence type="ECO:0000256" key="1">
    <source>
        <dbReference type="ARBA" id="ARBA00005495"/>
    </source>
</evidence>
<keyword evidence="2" id="KW-0479">Metal-binding</keyword>
<keyword evidence="7" id="KW-1185">Reference proteome</keyword>
<reference evidence="6 7" key="1">
    <citation type="submission" date="2017-05" db="EMBL/GenBank/DDBJ databases">
        <authorList>
            <person name="Song R."/>
            <person name="Chenine A.L."/>
            <person name="Ruprecht R.M."/>
        </authorList>
    </citation>
    <scope>NUCLEOTIDE SEQUENCE [LARGE SCALE GENOMIC DNA]</scope>
    <source>
        <strain evidence="6 7">CECT 8898</strain>
    </source>
</reference>
<dbReference type="PANTHER" id="PTHR33337:SF40">
    <property type="entry name" value="CENP-V_GFA DOMAIN-CONTAINING PROTEIN-RELATED"/>
    <property type="match status" value="1"/>
</dbReference>